<evidence type="ECO:0000256" key="1">
    <source>
        <dbReference type="SAM" id="MobiDB-lite"/>
    </source>
</evidence>
<keyword evidence="3" id="KW-1185">Reference proteome</keyword>
<gene>
    <name evidence="2" type="ORF">Pfra01_000144700</name>
</gene>
<feature type="region of interest" description="Disordered" evidence="1">
    <location>
        <begin position="1"/>
        <end position="101"/>
    </location>
</feature>
<name>A0A9W6TM22_9STRA</name>
<feature type="region of interest" description="Disordered" evidence="1">
    <location>
        <begin position="251"/>
        <end position="314"/>
    </location>
</feature>
<sequence>MAPPITSPGTGGGSPSRPPLAGAAEASAPSSSSTASTGEASSGISESSSTPAGTALSPTLGAAPRSAADAPEAAPGVSSAESQPQSSVSGSGASGDDTCAAADGPEVSSAIAGAFRFSYVRWDDIEDIVTAGAGRTAQQVQGSTQSHFLAGARLVVDLNRRPPLRTDYELDQRLEAAGSLSEVVEALAPIPCSPAPWEDELSELRDDVASLEARERQSSACGGAGSTMPAAFVTFLEELGALQLATQPLPAASGPSGVSAQAAPASSASSGDAADVSGSSTALTVDSSSSDDSGPVIPSTLHKSKGKRSCGSVGSVGRCQARQTYSEDSFAASDLTCLGVITTGLWDRGLGGQRRAFVRVSPQRLQFAVSPIPRAPTSPAPSTAPTTSLPSTPVTPSGVTPGTEASVLVEIDDDGGAVADGAATETSDAIGGGFSTPVVS</sequence>
<feature type="compositionally biased region" description="Low complexity" evidence="1">
    <location>
        <begin position="19"/>
        <end position="52"/>
    </location>
</feature>
<organism evidence="2 3">
    <name type="scientific">Phytophthora fragariaefolia</name>
    <dbReference type="NCBI Taxonomy" id="1490495"/>
    <lineage>
        <taxon>Eukaryota</taxon>
        <taxon>Sar</taxon>
        <taxon>Stramenopiles</taxon>
        <taxon>Oomycota</taxon>
        <taxon>Peronosporomycetes</taxon>
        <taxon>Peronosporales</taxon>
        <taxon>Peronosporaceae</taxon>
        <taxon>Phytophthora</taxon>
    </lineage>
</organism>
<evidence type="ECO:0000313" key="2">
    <source>
        <dbReference type="EMBL" id="GMF18035.1"/>
    </source>
</evidence>
<reference evidence="2" key="1">
    <citation type="submission" date="2023-04" db="EMBL/GenBank/DDBJ databases">
        <title>Phytophthora fragariaefolia NBRC 109709.</title>
        <authorList>
            <person name="Ichikawa N."/>
            <person name="Sato H."/>
            <person name="Tonouchi N."/>
        </authorList>
    </citation>
    <scope>NUCLEOTIDE SEQUENCE</scope>
    <source>
        <strain evidence="2">NBRC 109709</strain>
    </source>
</reference>
<protein>
    <submittedName>
        <fullName evidence="2">Unnamed protein product</fullName>
    </submittedName>
</protein>
<feature type="region of interest" description="Disordered" evidence="1">
    <location>
        <begin position="417"/>
        <end position="440"/>
    </location>
</feature>
<feature type="compositionally biased region" description="Low complexity" evidence="1">
    <location>
        <begin position="380"/>
        <end position="399"/>
    </location>
</feature>
<accession>A0A9W6TM22</accession>
<proteinExistence type="predicted"/>
<evidence type="ECO:0000313" key="3">
    <source>
        <dbReference type="Proteomes" id="UP001165121"/>
    </source>
</evidence>
<dbReference type="EMBL" id="BSXT01000117">
    <property type="protein sequence ID" value="GMF18035.1"/>
    <property type="molecule type" value="Genomic_DNA"/>
</dbReference>
<comment type="caution">
    <text evidence="2">The sequence shown here is derived from an EMBL/GenBank/DDBJ whole genome shotgun (WGS) entry which is preliminary data.</text>
</comment>
<feature type="compositionally biased region" description="Low complexity" evidence="1">
    <location>
        <begin position="62"/>
        <end position="95"/>
    </location>
</feature>
<feature type="region of interest" description="Disordered" evidence="1">
    <location>
        <begin position="371"/>
        <end position="399"/>
    </location>
</feature>
<feature type="compositionally biased region" description="Low complexity" evidence="1">
    <location>
        <begin position="251"/>
        <end position="299"/>
    </location>
</feature>
<dbReference type="AlphaFoldDB" id="A0A9W6TM22"/>
<dbReference type="Proteomes" id="UP001165121">
    <property type="component" value="Unassembled WGS sequence"/>
</dbReference>